<comment type="caution">
    <text evidence="7">The sequence shown here is derived from an EMBL/GenBank/DDBJ whole genome shotgun (WGS) entry which is preliminary data.</text>
</comment>
<dbReference type="Gene3D" id="1.10.155.10">
    <property type="entry name" value="Chemotaxis receptor methyltransferase CheR, N-terminal domain"/>
    <property type="match status" value="1"/>
</dbReference>
<protein>
    <recommendedName>
        <fullName evidence="2">protein-glutamate O-methyltransferase</fullName>
        <ecNumber evidence="2">2.1.1.80</ecNumber>
    </recommendedName>
</protein>
<dbReference type="Proteomes" id="UP000294678">
    <property type="component" value="Unassembled WGS sequence"/>
</dbReference>
<evidence type="ECO:0000256" key="5">
    <source>
        <dbReference type="ARBA" id="ARBA00022691"/>
    </source>
</evidence>
<name>A0AA46E0R6_9FUSO</name>
<dbReference type="EMBL" id="SOBG01000001">
    <property type="protein sequence ID" value="TDT72510.1"/>
    <property type="molecule type" value="Genomic_DNA"/>
</dbReference>
<dbReference type="PANTHER" id="PTHR24422">
    <property type="entry name" value="CHEMOTAXIS PROTEIN METHYLTRANSFERASE"/>
    <property type="match status" value="1"/>
</dbReference>
<evidence type="ECO:0000256" key="2">
    <source>
        <dbReference type="ARBA" id="ARBA00012534"/>
    </source>
</evidence>
<dbReference type="Pfam" id="PF03705">
    <property type="entry name" value="CheR_N"/>
    <property type="match status" value="1"/>
</dbReference>
<keyword evidence="3 7" id="KW-0489">Methyltransferase</keyword>
<accession>A0AA46E0R6</accession>
<dbReference type="AlphaFoldDB" id="A0AA46E0R6"/>
<keyword evidence="4" id="KW-0808">Transferase</keyword>
<dbReference type="RefSeq" id="WP_134112208.1">
    <property type="nucleotide sequence ID" value="NZ_SOBG01000001.1"/>
</dbReference>
<dbReference type="Pfam" id="PF01739">
    <property type="entry name" value="CheR"/>
    <property type="match status" value="1"/>
</dbReference>
<dbReference type="InterPro" id="IPR029063">
    <property type="entry name" value="SAM-dependent_MTases_sf"/>
</dbReference>
<organism evidence="7 8">
    <name type="scientific">Hypnocyclicus thermotrophus</name>
    <dbReference type="NCBI Taxonomy" id="1627895"/>
    <lineage>
        <taxon>Bacteria</taxon>
        <taxon>Fusobacteriati</taxon>
        <taxon>Fusobacteriota</taxon>
        <taxon>Fusobacteriia</taxon>
        <taxon>Fusobacteriales</taxon>
        <taxon>Fusobacteriaceae</taxon>
        <taxon>Hypnocyclicus</taxon>
    </lineage>
</organism>
<evidence type="ECO:0000313" key="7">
    <source>
        <dbReference type="EMBL" id="TDT72510.1"/>
    </source>
</evidence>
<dbReference type="GO" id="GO:0032259">
    <property type="term" value="P:methylation"/>
    <property type="evidence" value="ECO:0007669"/>
    <property type="project" value="UniProtKB-KW"/>
</dbReference>
<dbReference type="PROSITE" id="PS50123">
    <property type="entry name" value="CHER"/>
    <property type="match status" value="1"/>
</dbReference>
<feature type="domain" description="CheR-type methyltransferase" evidence="6">
    <location>
        <begin position="10"/>
        <end position="286"/>
    </location>
</feature>
<evidence type="ECO:0000259" key="6">
    <source>
        <dbReference type="PROSITE" id="PS50123"/>
    </source>
</evidence>
<dbReference type="PANTHER" id="PTHR24422:SF10">
    <property type="entry name" value="CHEMOTAXIS PROTEIN METHYLTRANSFERASE 2"/>
    <property type="match status" value="1"/>
</dbReference>
<dbReference type="EC" id="2.1.1.80" evidence="2"/>
<evidence type="ECO:0000313" key="8">
    <source>
        <dbReference type="Proteomes" id="UP000294678"/>
    </source>
</evidence>
<dbReference type="InterPro" id="IPR000780">
    <property type="entry name" value="CheR_MeTrfase"/>
</dbReference>
<keyword evidence="5" id="KW-0949">S-adenosyl-L-methionine</keyword>
<gene>
    <name evidence="7" type="ORF">EV215_0320</name>
</gene>
<evidence type="ECO:0000256" key="3">
    <source>
        <dbReference type="ARBA" id="ARBA00022603"/>
    </source>
</evidence>
<dbReference type="InterPro" id="IPR036804">
    <property type="entry name" value="CheR_N_sf"/>
</dbReference>
<sequence length="294" mass="35317">MGLNINKIKEKRERIDLLDKNILIIKDIIYEYSGIFISENQYYFLYTKIQKRLEKVEIKSISEYLKYLKKSNNEIKKLLNEITINESYFFREFNQLKVFGEECLIEVAKNKTDKKIKILSAGCSIGAEPYSIAIIAEEMLGNDNFDFEIIAIDIDEEILKFARKGIYDKNRINQIPKLYLEKYFLKYNEKYIINDFIKEKVKFKRINLVNDRELRSLGKNFDFIFCKNVLIYFNSFSRRKVIENFYKMMNENAYIFLGSSESLNRITEAFYIKKIENQIVYQKKRGENYEDINY</sequence>
<evidence type="ECO:0000256" key="1">
    <source>
        <dbReference type="ARBA" id="ARBA00001541"/>
    </source>
</evidence>
<dbReference type="SUPFAM" id="SSF47757">
    <property type="entry name" value="Chemotaxis receptor methyltransferase CheR, N-terminal domain"/>
    <property type="match status" value="1"/>
</dbReference>
<keyword evidence="8" id="KW-1185">Reference proteome</keyword>
<proteinExistence type="predicted"/>
<dbReference type="InterPro" id="IPR022642">
    <property type="entry name" value="CheR_C"/>
</dbReference>
<dbReference type="SUPFAM" id="SSF53335">
    <property type="entry name" value="S-adenosyl-L-methionine-dependent methyltransferases"/>
    <property type="match status" value="1"/>
</dbReference>
<dbReference type="InterPro" id="IPR050903">
    <property type="entry name" value="Bact_Chemotaxis_MeTrfase"/>
</dbReference>
<dbReference type="GO" id="GO:0008983">
    <property type="term" value="F:protein-glutamate O-methyltransferase activity"/>
    <property type="evidence" value="ECO:0007669"/>
    <property type="project" value="UniProtKB-EC"/>
</dbReference>
<reference evidence="7 8" key="1">
    <citation type="submission" date="2019-03" db="EMBL/GenBank/DDBJ databases">
        <title>Genomic Encyclopedia of Type Strains, Phase IV (KMG-IV): sequencing the most valuable type-strain genomes for metagenomic binning, comparative biology and taxonomic classification.</title>
        <authorList>
            <person name="Goeker M."/>
        </authorList>
    </citation>
    <scope>NUCLEOTIDE SEQUENCE [LARGE SCALE GENOMIC DNA]</scope>
    <source>
        <strain evidence="7 8">DSM 100055</strain>
    </source>
</reference>
<dbReference type="PRINTS" id="PR00996">
    <property type="entry name" value="CHERMTFRASE"/>
</dbReference>
<dbReference type="InterPro" id="IPR022641">
    <property type="entry name" value="CheR_N"/>
</dbReference>
<evidence type="ECO:0000256" key="4">
    <source>
        <dbReference type="ARBA" id="ARBA00022679"/>
    </source>
</evidence>
<comment type="catalytic activity">
    <reaction evidence="1">
        <text>L-glutamyl-[protein] + S-adenosyl-L-methionine = [protein]-L-glutamate 5-O-methyl ester + S-adenosyl-L-homocysteine</text>
        <dbReference type="Rhea" id="RHEA:24452"/>
        <dbReference type="Rhea" id="RHEA-COMP:10208"/>
        <dbReference type="Rhea" id="RHEA-COMP:10311"/>
        <dbReference type="ChEBI" id="CHEBI:29973"/>
        <dbReference type="ChEBI" id="CHEBI:57856"/>
        <dbReference type="ChEBI" id="CHEBI:59789"/>
        <dbReference type="ChEBI" id="CHEBI:82795"/>
        <dbReference type="EC" id="2.1.1.80"/>
    </reaction>
</comment>
<dbReference type="Gene3D" id="3.40.50.150">
    <property type="entry name" value="Vaccinia Virus protein VP39"/>
    <property type="match status" value="1"/>
</dbReference>
<dbReference type="SMART" id="SM00138">
    <property type="entry name" value="MeTrc"/>
    <property type="match status" value="1"/>
</dbReference>